<dbReference type="AlphaFoldDB" id="A0A415DD59"/>
<evidence type="ECO:0000313" key="2">
    <source>
        <dbReference type="Proteomes" id="UP000283958"/>
    </source>
</evidence>
<accession>A0A415DD59</accession>
<dbReference type="Proteomes" id="UP000283958">
    <property type="component" value="Unassembled WGS sequence"/>
</dbReference>
<name>A0A415DD59_PHOVU</name>
<dbReference type="RefSeq" id="WP_118327892.1">
    <property type="nucleotide sequence ID" value="NZ_QRMN01000054.1"/>
</dbReference>
<sequence>MAKYDVRVRYTFEGTYKVVAEDRDEAERIVTEDCGLVLGGNIHTTRDDDEVTDWKFGSHPDMQILSFKERDGKGKVKYTSICFSDRIEELRKDIIEAIRQLLDVHGLKKITFTDNEEAPVWIIWFDDNAEPYECYVTGIEVTDKHITVLATIKDSMEEVFCQSPFELGASNIDWLNQMYEAVRLQLENTKGNS</sequence>
<evidence type="ECO:0000313" key="1">
    <source>
        <dbReference type="EMBL" id="RHJ72204.1"/>
    </source>
</evidence>
<comment type="caution">
    <text evidence="1">The sequence shown here is derived from an EMBL/GenBank/DDBJ whole genome shotgun (WGS) entry which is preliminary data.</text>
</comment>
<protein>
    <submittedName>
        <fullName evidence="1">Uncharacterized protein</fullName>
    </submittedName>
</protein>
<proteinExistence type="predicted"/>
<gene>
    <name evidence="1" type="ORF">DW105_17550</name>
</gene>
<reference evidence="1 2" key="1">
    <citation type="submission" date="2018-08" db="EMBL/GenBank/DDBJ databases">
        <title>A genome reference for cultivated species of the human gut microbiota.</title>
        <authorList>
            <person name="Zou Y."/>
            <person name="Xue W."/>
            <person name="Luo G."/>
        </authorList>
    </citation>
    <scope>NUCLEOTIDE SEQUENCE [LARGE SCALE GENOMIC DNA]</scope>
    <source>
        <strain evidence="1 2">AM09-18</strain>
    </source>
</reference>
<dbReference type="EMBL" id="QRMN01000054">
    <property type="protein sequence ID" value="RHJ72204.1"/>
    <property type="molecule type" value="Genomic_DNA"/>
</dbReference>
<organism evidence="1 2">
    <name type="scientific">Phocaeicola vulgatus</name>
    <name type="common">Bacteroides vulgatus</name>
    <dbReference type="NCBI Taxonomy" id="821"/>
    <lineage>
        <taxon>Bacteria</taxon>
        <taxon>Pseudomonadati</taxon>
        <taxon>Bacteroidota</taxon>
        <taxon>Bacteroidia</taxon>
        <taxon>Bacteroidales</taxon>
        <taxon>Bacteroidaceae</taxon>
        <taxon>Phocaeicola</taxon>
    </lineage>
</organism>